<comment type="caution">
    <text evidence="2">The sequence shown here is derived from an EMBL/GenBank/DDBJ whole genome shotgun (WGS) entry which is preliminary data.</text>
</comment>
<evidence type="ECO:0000313" key="2">
    <source>
        <dbReference type="EMBL" id="KKM99681.1"/>
    </source>
</evidence>
<feature type="transmembrane region" description="Helical" evidence="1">
    <location>
        <begin position="12"/>
        <end position="36"/>
    </location>
</feature>
<sequence>MFKEMWKDIPTAFKVLWISGAVISAGFTGFIVWAIYEIVTYMTATP</sequence>
<evidence type="ECO:0000256" key="1">
    <source>
        <dbReference type="SAM" id="Phobius"/>
    </source>
</evidence>
<reference evidence="2" key="1">
    <citation type="journal article" date="2015" name="Nature">
        <title>Complex archaea that bridge the gap between prokaryotes and eukaryotes.</title>
        <authorList>
            <person name="Spang A."/>
            <person name="Saw J.H."/>
            <person name="Jorgensen S.L."/>
            <person name="Zaremba-Niedzwiedzka K."/>
            <person name="Martijn J."/>
            <person name="Lind A.E."/>
            <person name="van Eijk R."/>
            <person name="Schleper C."/>
            <person name="Guy L."/>
            <person name="Ettema T.J."/>
        </authorList>
    </citation>
    <scope>NUCLEOTIDE SEQUENCE</scope>
</reference>
<accession>A0A0F9MK83</accession>
<proteinExistence type="predicted"/>
<keyword evidence="1" id="KW-0812">Transmembrane</keyword>
<gene>
    <name evidence="2" type="ORF">LCGC14_1145300</name>
</gene>
<keyword evidence="1" id="KW-0472">Membrane</keyword>
<name>A0A0F9MK83_9ZZZZ</name>
<dbReference type="AlphaFoldDB" id="A0A0F9MK83"/>
<dbReference type="EMBL" id="LAZR01005467">
    <property type="protein sequence ID" value="KKM99681.1"/>
    <property type="molecule type" value="Genomic_DNA"/>
</dbReference>
<organism evidence="2">
    <name type="scientific">marine sediment metagenome</name>
    <dbReference type="NCBI Taxonomy" id="412755"/>
    <lineage>
        <taxon>unclassified sequences</taxon>
        <taxon>metagenomes</taxon>
        <taxon>ecological metagenomes</taxon>
    </lineage>
</organism>
<protein>
    <submittedName>
        <fullName evidence="2">Uncharacterized protein</fullName>
    </submittedName>
</protein>
<keyword evidence="1" id="KW-1133">Transmembrane helix</keyword>